<dbReference type="AlphaFoldDB" id="A0A0F9L575"/>
<evidence type="ECO:0000256" key="1">
    <source>
        <dbReference type="SAM" id="MobiDB-lite"/>
    </source>
</evidence>
<reference evidence="2" key="1">
    <citation type="journal article" date="2015" name="Nature">
        <title>Complex archaea that bridge the gap between prokaryotes and eukaryotes.</title>
        <authorList>
            <person name="Spang A."/>
            <person name="Saw J.H."/>
            <person name="Jorgensen S.L."/>
            <person name="Zaremba-Niedzwiedzka K."/>
            <person name="Martijn J."/>
            <person name="Lind A.E."/>
            <person name="van Eijk R."/>
            <person name="Schleper C."/>
            <person name="Guy L."/>
            <person name="Ettema T.J."/>
        </authorList>
    </citation>
    <scope>NUCLEOTIDE SEQUENCE</scope>
</reference>
<protein>
    <recommendedName>
        <fullName evidence="3">Methyl-accepting transducer domain-containing protein</fullName>
    </recommendedName>
</protein>
<dbReference type="SUPFAM" id="SSF58104">
    <property type="entry name" value="Methyl-accepting chemotaxis protein (MCP) signaling domain"/>
    <property type="match status" value="1"/>
</dbReference>
<feature type="non-terminal residue" evidence="2">
    <location>
        <position position="1"/>
    </location>
</feature>
<proteinExistence type="predicted"/>
<organism evidence="2">
    <name type="scientific">marine sediment metagenome</name>
    <dbReference type="NCBI Taxonomy" id="412755"/>
    <lineage>
        <taxon>unclassified sequences</taxon>
        <taxon>metagenomes</taxon>
        <taxon>ecological metagenomes</taxon>
    </lineage>
</organism>
<dbReference type="Gene3D" id="1.10.287.950">
    <property type="entry name" value="Methyl-accepting chemotaxis protein"/>
    <property type="match status" value="1"/>
</dbReference>
<accession>A0A0F9L575</accession>
<comment type="caution">
    <text evidence="2">The sequence shown here is derived from an EMBL/GenBank/DDBJ whole genome shotgun (WGS) entry which is preliminary data.</text>
</comment>
<dbReference type="EMBL" id="LAZR01006913">
    <property type="protein sequence ID" value="KKM88788.1"/>
    <property type="molecule type" value="Genomic_DNA"/>
</dbReference>
<feature type="region of interest" description="Disordered" evidence="1">
    <location>
        <begin position="87"/>
        <end position="107"/>
    </location>
</feature>
<name>A0A0F9L575_9ZZZZ</name>
<gene>
    <name evidence="2" type="ORF">LCGC14_1255180</name>
</gene>
<evidence type="ECO:0000313" key="2">
    <source>
        <dbReference type="EMBL" id="KKM88788.1"/>
    </source>
</evidence>
<sequence>NSVGETGARISEILSKIAESVSVQKKISEDIKQSVLTTEEISDLMVSINSSSSQQTGAMVEITLTATKLNDLAEELKNSLSKTSVKKEAAFDEEEEKNKLEATLENF</sequence>
<evidence type="ECO:0008006" key="3">
    <source>
        <dbReference type="Google" id="ProtNLM"/>
    </source>
</evidence>